<sequence length="82" mass="8269">MGDGIQDETVPAVEGGVESNLDCDAPVLSGGSHGTATVLAAALDAGKPFEPAPVQPQTVVAAADLSDWQAEPYSFTAFQLPA</sequence>
<dbReference type="RefSeq" id="WP_214375573.1">
    <property type="nucleotide sequence ID" value="NZ_JAFEJU010000001.1"/>
</dbReference>
<keyword evidence="2" id="KW-1185">Reference proteome</keyword>
<reference evidence="1 2" key="1">
    <citation type="journal article" date="2021" name="Environ. Microbiol.">
        <title>Genetic insights into the dark matter of the mammalian gut microbiota through targeted genome reconstruction.</title>
        <authorList>
            <person name="Lugli G.A."/>
            <person name="Alessandri G."/>
            <person name="Milani C."/>
            <person name="Viappiani A."/>
            <person name="Fontana F."/>
            <person name="Tarracchini C."/>
            <person name="Mancabelli L."/>
            <person name="Argentini C."/>
            <person name="Ruiz L."/>
            <person name="Margolles A."/>
            <person name="van Sinderen D."/>
            <person name="Turroni F."/>
            <person name="Ventura M."/>
        </authorList>
    </citation>
    <scope>NUCLEOTIDE SEQUENCE [LARGE SCALE GENOMIC DNA]</scope>
    <source>
        <strain evidence="1 2">LC6</strain>
    </source>
</reference>
<accession>A0ABS5UTH0</accession>
<dbReference type="Proteomes" id="UP000711736">
    <property type="component" value="Unassembled WGS sequence"/>
</dbReference>
<protein>
    <submittedName>
        <fullName evidence="1">Uncharacterized protein</fullName>
    </submittedName>
</protein>
<organism evidence="1 2">
    <name type="scientific">Bifidobacterium colobi</name>
    <dbReference type="NCBI Taxonomy" id="2809026"/>
    <lineage>
        <taxon>Bacteria</taxon>
        <taxon>Bacillati</taxon>
        <taxon>Actinomycetota</taxon>
        <taxon>Actinomycetes</taxon>
        <taxon>Bifidobacteriales</taxon>
        <taxon>Bifidobacteriaceae</taxon>
        <taxon>Bifidobacterium</taxon>
    </lineage>
</organism>
<evidence type="ECO:0000313" key="2">
    <source>
        <dbReference type="Proteomes" id="UP000711736"/>
    </source>
</evidence>
<name>A0ABS5UTH0_9BIFI</name>
<dbReference type="EMBL" id="JAFEJU010000001">
    <property type="protein sequence ID" value="MBT1174345.1"/>
    <property type="molecule type" value="Genomic_DNA"/>
</dbReference>
<evidence type="ECO:0000313" key="1">
    <source>
        <dbReference type="EMBL" id="MBT1174345.1"/>
    </source>
</evidence>
<gene>
    <name evidence="1" type="ORF">JS530_02270</name>
</gene>
<comment type="caution">
    <text evidence="1">The sequence shown here is derived from an EMBL/GenBank/DDBJ whole genome shotgun (WGS) entry which is preliminary data.</text>
</comment>
<proteinExistence type="predicted"/>